<dbReference type="Proteomes" id="UP000285310">
    <property type="component" value="Unassembled WGS sequence"/>
</dbReference>
<evidence type="ECO:0000313" key="4">
    <source>
        <dbReference type="Proteomes" id="UP000285310"/>
    </source>
</evidence>
<feature type="transmembrane region" description="Helical" evidence="1">
    <location>
        <begin position="175"/>
        <end position="198"/>
    </location>
</feature>
<feature type="transmembrane region" description="Helical" evidence="1">
    <location>
        <begin position="60"/>
        <end position="82"/>
    </location>
</feature>
<dbReference type="GO" id="GO:0017004">
    <property type="term" value="P:cytochrome complex assembly"/>
    <property type="evidence" value="ECO:0007669"/>
    <property type="project" value="InterPro"/>
</dbReference>
<gene>
    <name evidence="3" type="ORF">SAJA_03030</name>
</gene>
<feature type="transmembrane region" description="Helical" evidence="1">
    <location>
        <begin position="31"/>
        <end position="53"/>
    </location>
</feature>
<comment type="caution">
    <text evidence="3">The sequence shown here is derived from an EMBL/GenBank/DDBJ whole genome shotgun (WGS) entry which is preliminary data.</text>
</comment>
<evidence type="ECO:0000259" key="2">
    <source>
        <dbReference type="Pfam" id="PF01578"/>
    </source>
</evidence>
<reference evidence="3 4" key="1">
    <citation type="submission" date="2013-10" db="EMBL/GenBank/DDBJ databases">
        <title>Salinisphaera japonica YTM-1 Genome Sequencing.</title>
        <authorList>
            <person name="Lai Q."/>
            <person name="Li C."/>
            <person name="Shao Z."/>
        </authorList>
    </citation>
    <scope>NUCLEOTIDE SEQUENCE [LARGE SCALE GENOMIC DNA]</scope>
    <source>
        <strain evidence="3 4">YTM-1</strain>
    </source>
</reference>
<keyword evidence="1" id="KW-1133">Transmembrane helix</keyword>
<keyword evidence="1" id="KW-0812">Transmembrane</keyword>
<dbReference type="RefSeq" id="WP_123657168.1">
    <property type="nucleotide sequence ID" value="NZ_AYKG01000006.1"/>
</dbReference>
<protein>
    <submittedName>
        <fullName evidence="3">Cytochrome C biogenesis protein</fullName>
    </submittedName>
</protein>
<accession>A0A423PZX6</accession>
<dbReference type="InterPro" id="IPR052372">
    <property type="entry name" value="YpjD/HemX"/>
</dbReference>
<keyword evidence="4" id="KW-1185">Reference proteome</keyword>
<dbReference type="PANTHER" id="PTHR38034">
    <property type="entry name" value="INNER MEMBRANE PROTEIN YPJD"/>
    <property type="match status" value="1"/>
</dbReference>
<dbReference type="AlphaFoldDB" id="A0A423PZX6"/>
<organism evidence="3 4">
    <name type="scientific">Salinisphaera japonica YTM-1</name>
    <dbReference type="NCBI Taxonomy" id="1209778"/>
    <lineage>
        <taxon>Bacteria</taxon>
        <taxon>Pseudomonadati</taxon>
        <taxon>Pseudomonadota</taxon>
        <taxon>Gammaproteobacteria</taxon>
        <taxon>Salinisphaerales</taxon>
        <taxon>Salinisphaeraceae</taxon>
        <taxon>Salinisphaera</taxon>
    </lineage>
</organism>
<feature type="transmembrane region" description="Helical" evidence="1">
    <location>
        <begin position="210"/>
        <end position="230"/>
    </location>
</feature>
<dbReference type="FunCoup" id="A0A423PZX6">
    <property type="interactions" value="77"/>
</dbReference>
<sequence>MAFVVIEVLLAALAYSAATRAVWQHHAQGTTYLPVTLWAGAGLVLQLVSLAHLTLSAGAMIIGLGTALSLFAWQAALLLWLFSLKESVGALGLVMYPVAAICAVAGLLVPDPNGAREALDWPIQAHILLSILAYGLLTLGAVQAVVLSLQHSQLRRRPPAGVFATLPPLQTMETLLFRLIGAGFFLLSLAIATGALFIDNLFAQHLAHKTILSIFAWLVFATLLFGRWRYGWRGRLAVRGVLVGYVLLVMAYFGSKLVLELILGEHWS</sequence>
<dbReference type="InterPro" id="IPR002541">
    <property type="entry name" value="Cyt_c_assembly"/>
</dbReference>
<feature type="transmembrane region" description="Helical" evidence="1">
    <location>
        <begin position="121"/>
        <end position="146"/>
    </location>
</feature>
<feature type="transmembrane region" description="Helical" evidence="1">
    <location>
        <begin position="242"/>
        <end position="263"/>
    </location>
</feature>
<proteinExistence type="predicted"/>
<name>A0A423PZX6_9GAMM</name>
<evidence type="ECO:0000313" key="3">
    <source>
        <dbReference type="EMBL" id="ROO31291.1"/>
    </source>
</evidence>
<dbReference type="EMBL" id="AYKG01000006">
    <property type="protein sequence ID" value="ROO31291.1"/>
    <property type="molecule type" value="Genomic_DNA"/>
</dbReference>
<dbReference type="PANTHER" id="PTHR38034:SF1">
    <property type="entry name" value="INNER MEMBRANE PROTEIN YPJD"/>
    <property type="match status" value="1"/>
</dbReference>
<feature type="domain" description="Cytochrome c assembly protein" evidence="2">
    <location>
        <begin position="66"/>
        <end position="262"/>
    </location>
</feature>
<dbReference type="Pfam" id="PF01578">
    <property type="entry name" value="Cytochrom_C_asm"/>
    <property type="match status" value="1"/>
</dbReference>
<dbReference type="InParanoid" id="A0A423PZX6"/>
<dbReference type="OrthoDB" id="9780793at2"/>
<dbReference type="GO" id="GO:0020037">
    <property type="term" value="F:heme binding"/>
    <property type="evidence" value="ECO:0007669"/>
    <property type="project" value="InterPro"/>
</dbReference>
<evidence type="ECO:0000256" key="1">
    <source>
        <dbReference type="SAM" id="Phobius"/>
    </source>
</evidence>
<feature type="transmembrane region" description="Helical" evidence="1">
    <location>
        <begin position="88"/>
        <end position="109"/>
    </location>
</feature>
<keyword evidence="1" id="KW-0472">Membrane</keyword>